<dbReference type="SUPFAM" id="SSF53448">
    <property type="entry name" value="Nucleotide-diphospho-sugar transferases"/>
    <property type="match status" value="1"/>
</dbReference>
<evidence type="ECO:0000313" key="2">
    <source>
        <dbReference type="Proteomes" id="UP001589628"/>
    </source>
</evidence>
<keyword evidence="2" id="KW-1185">Reference proteome</keyword>
<accession>A0ABV5ZEC6</accession>
<dbReference type="PANTHER" id="PTHR21485:SF6">
    <property type="entry name" value="N-ACYLNEURAMINATE CYTIDYLYLTRANSFERASE-RELATED"/>
    <property type="match status" value="1"/>
</dbReference>
<keyword evidence="1" id="KW-0548">Nucleotidyltransferase</keyword>
<evidence type="ECO:0000313" key="1">
    <source>
        <dbReference type="EMBL" id="MFB9887634.1"/>
    </source>
</evidence>
<dbReference type="InterPro" id="IPR020039">
    <property type="entry name" value="PseF"/>
</dbReference>
<organism evidence="1 2">
    <name type="scientific">Balneatrix alpica</name>
    <dbReference type="NCBI Taxonomy" id="75684"/>
    <lineage>
        <taxon>Bacteria</taxon>
        <taxon>Pseudomonadati</taxon>
        <taxon>Pseudomonadota</taxon>
        <taxon>Gammaproteobacteria</taxon>
        <taxon>Oceanospirillales</taxon>
        <taxon>Balneatrichaceae</taxon>
        <taxon>Balneatrix</taxon>
    </lineage>
</organism>
<reference evidence="1 2" key="1">
    <citation type="submission" date="2024-09" db="EMBL/GenBank/DDBJ databases">
        <authorList>
            <person name="Sun Q."/>
            <person name="Mori K."/>
        </authorList>
    </citation>
    <scope>NUCLEOTIDE SEQUENCE [LARGE SCALE GENOMIC DNA]</scope>
    <source>
        <strain evidence="1 2">ATCC 51285</strain>
    </source>
</reference>
<dbReference type="InterPro" id="IPR003329">
    <property type="entry name" value="Cytidylyl_trans"/>
</dbReference>
<dbReference type="NCBIfam" id="TIGR03584">
    <property type="entry name" value="PseF"/>
    <property type="match status" value="1"/>
</dbReference>
<dbReference type="PANTHER" id="PTHR21485">
    <property type="entry name" value="HAD SUPERFAMILY MEMBERS CMAS AND KDSC"/>
    <property type="match status" value="1"/>
</dbReference>
<dbReference type="Proteomes" id="UP001589628">
    <property type="component" value="Unassembled WGS sequence"/>
</dbReference>
<dbReference type="GO" id="GO:0016779">
    <property type="term" value="F:nucleotidyltransferase activity"/>
    <property type="evidence" value="ECO:0007669"/>
    <property type="project" value="UniProtKB-KW"/>
</dbReference>
<dbReference type="RefSeq" id="WP_027312788.1">
    <property type="nucleotide sequence ID" value="NZ_JBHLZN010000005.1"/>
</dbReference>
<dbReference type="InterPro" id="IPR029044">
    <property type="entry name" value="Nucleotide-diphossugar_trans"/>
</dbReference>
<protein>
    <submittedName>
        <fullName evidence="1">Pseudaminic acid cytidylyltransferase</fullName>
        <ecNumber evidence="1">2.7.7.81</ecNumber>
    </submittedName>
</protein>
<dbReference type="EC" id="2.7.7.81" evidence="1"/>
<dbReference type="Gene3D" id="3.90.550.10">
    <property type="entry name" value="Spore Coat Polysaccharide Biosynthesis Protein SpsA, Chain A"/>
    <property type="match status" value="1"/>
</dbReference>
<sequence length="235" mass="26260">MAKVAIIPARGGSKRIPRKNIRDFAGQPLLAYSIQAAIQADVFERIIVSTDDAEIAAVAQAYGAEVPFIRPANLADDHTGTGAVVFHALDWLAEHDRLQPEYVCCIYATAPLLQAEDLKAAITELEQRPEMQHAFSVTRFAYPVQRGLVRAGEGVSMLFPEYEATRSQDLPEVYHDAGMFYWSRTAAFASNAAMFAPHSIPHVLPSWRVQDIDTEEDWQRAELLYQVLQRQAQMS</sequence>
<dbReference type="EMBL" id="JBHLZN010000005">
    <property type="protein sequence ID" value="MFB9887634.1"/>
    <property type="molecule type" value="Genomic_DNA"/>
</dbReference>
<keyword evidence="1" id="KW-0808">Transferase</keyword>
<comment type="caution">
    <text evidence="1">The sequence shown here is derived from an EMBL/GenBank/DDBJ whole genome shotgun (WGS) entry which is preliminary data.</text>
</comment>
<dbReference type="Pfam" id="PF02348">
    <property type="entry name" value="CTP_transf_3"/>
    <property type="match status" value="1"/>
</dbReference>
<name>A0ABV5ZEC6_9GAMM</name>
<dbReference type="CDD" id="cd02513">
    <property type="entry name" value="CMP-NeuAc_Synthase"/>
    <property type="match status" value="1"/>
</dbReference>
<proteinExistence type="predicted"/>
<gene>
    <name evidence="1" type="primary">pseF</name>
    <name evidence="1" type="ORF">ACFFLH_14525</name>
</gene>
<dbReference type="InterPro" id="IPR050793">
    <property type="entry name" value="CMP-NeuNAc_synthase"/>
</dbReference>